<organism evidence="1 2">
    <name type="scientific">Streptomyces varsoviensis</name>
    <dbReference type="NCBI Taxonomy" id="67373"/>
    <lineage>
        <taxon>Bacteria</taxon>
        <taxon>Bacillati</taxon>
        <taxon>Actinomycetota</taxon>
        <taxon>Actinomycetes</taxon>
        <taxon>Kitasatosporales</taxon>
        <taxon>Streptomycetaceae</taxon>
        <taxon>Streptomyces</taxon>
    </lineage>
</organism>
<reference evidence="1 2" key="1">
    <citation type="submission" date="2015-07" db="EMBL/GenBank/DDBJ databases">
        <authorList>
            <person name="Ju K.-S."/>
            <person name="Doroghazi J.R."/>
            <person name="Metcalf W.W."/>
        </authorList>
    </citation>
    <scope>NUCLEOTIDE SEQUENCE [LARGE SCALE GENOMIC DNA]</scope>
    <source>
        <strain evidence="1 2">NRRL B-3589</strain>
    </source>
</reference>
<dbReference type="EMBL" id="LGUT01004579">
    <property type="protein sequence ID" value="KOG44824.1"/>
    <property type="molecule type" value="Genomic_DNA"/>
</dbReference>
<name>A0ABR5IRF7_9ACTN</name>
<comment type="caution">
    <text evidence="1">The sequence shown here is derived from an EMBL/GenBank/DDBJ whole genome shotgun (WGS) entry which is preliminary data.</text>
</comment>
<evidence type="ECO:0000313" key="2">
    <source>
        <dbReference type="Proteomes" id="UP000037020"/>
    </source>
</evidence>
<dbReference type="InterPro" id="IPR029063">
    <property type="entry name" value="SAM-dependent_MTases_sf"/>
</dbReference>
<evidence type="ECO:0000313" key="1">
    <source>
        <dbReference type="EMBL" id="KOG44824.1"/>
    </source>
</evidence>
<evidence type="ECO:0008006" key="3">
    <source>
        <dbReference type="Google" id="ProtNLM"/>
    </source>
</evidence>
<dbReference type="Proteomes" id="UP000037020">
    <property type="component" value="Unassembled WGS sequence"/>
</dbReference>
<dbReference type="Gene3D" id="3.40.50.150">
    <property type="entry name" value="Vaccinia Virus protein VP39"/>
    <property type="match status" value="1"/>
</dbReference>
<proteinExistence type="predicted"/>
<accession>A0ABR5IRF7</accession>
<keyword evidence="2" id="KW-1185">Reference proteome</keyword>
<protein>
    <recommendedName>
        <fullName evidence="3">Class I SAM-dependent methyltransferase</fullName>
    </recommendedName>
</protein>
<gene>
    <name evidence="1" type="ORF">ADK38_46175</name>
</gene>
<feature type="non-terminal residue" evidence="1">
    <location>
        <position position="1"/>
    </location>
</feature>
<sequence>AGRYAAVVCGYNGLNEIVDGLPEVIDGAARALAPGGLLHLDWCADPYERSGLVEFYDYLEFSGQRWAVFTIVQELPGGRHDLTLMYERVDGVTARERLYQVVPRRTWPREDVLRLAAAAGLEHHQALSGGNVMVFVNKGGSRSRADR</sequence>
<dbReference type="SUPFAM" id="SSF53335">
    <property type="entry name" value="S-adenosyl-L-methionine-dependent methyltransferases"/>
    <property type="match status" value="1"/>
</dbReference>